<dbReference type="AlphaFoldDB" id="A0A1X7SDI0"/>
<protein>
    <submittedName>
        <fullName evidence="3">Uncharacterized protein</fullName>
    </submittedName>
</protein>
<evidence type="ECO:0000313" key="3">
    <source>
        <dbReference type="EnsemblMetazoa" id="Aqu2.1.00115_001"/>
    </source>
</evidence>
<reference evidence="3" key="1">
    <citation type="submission" date="2017-05" db="UniProtKB">
        <authorList>
            <consortium name="EnsemblMetazoa"/>
        </authorList>
    </citation>
    <scope>IDENTIFICATION</scope>
</reference>
<organism evidence="3">
    <name type="scientific">Amphimedon queenslandica</name>
    <name type="common">Sponge</name>
    <dbReference type="NCBI Taxonomy" id="400682"/>
    <lineage>
        <taxon>Eukaryota</taxon>
        <taxon>Metazoa</taxon>
        <taxon>Porifera</taxon>
        <taxon>Demospongiae</taxon>
        <taxon>Heteroscleromorpha</taxon>
        <taxon>Haplosclerida</taxon>
        <taxon>Niphatidae</taxon>
        <taxon>Amphimedon</taxon>
    </lineage>
</organism>
<evidence type="ECO:0000256" key="1">
    <source>
        <dbReference type="SAM" id="MobiDB-lite"/>
    </source>
</evidence>
<feature type="chain" id="PRO_5013050106" evidence="2">
    <location>
        <begin position="19"/>
        <end position="168"/>
    </location>
</feature>
<dbReference type="OrthoDB" id="6086925at2759"/>
<feature type="region of interest" description="Disordered" evidence="1">
    <location>
        <begin position="51"/>
        <end position="86"/>
    </location>
</feature>
<feature type="compositionally biased region" description="Basic and acidic residues" evidence="1">
    <location>
        <begin position="51"/>
        <end position="77"/>
    </location>
</feature>
<accession>A0A1X7SDI0</accession>
<dbReference type="PANTHER" id="PTHR24024">
    <property type="entry name" value="PULMONARY SURFACTANT-ASSOCIATED PROTEIN A"/>
    <property type="match status" value="1"/>
</dbReference>
<keyword evidence="2" id="KW-0732">Signal</keyword>
<dbReference type="PANTHER" id="PTHR24024:SF18">
    <property type="entry name" value="SHORT-CHAIN COLLAGEN C4-LIKE"/>
    <property type="match status" value="1"/>
</dbReference>
<dbReference type="InterPro" id="IPR051077">
    <property type="entry name" value="Ca-dependent_lectin"/>
</dbReference>
<dbReference type="eggNOG" id="ENOG502T2T6">
    <property type="taxonomic scope" value="Eukaryota"/>
</dbReference>
<evidence type="ECO:0000256" key="2">
    <source>
        <dbReference type="SAM" id="SignalP"/>
    </source>
</evidence>
<proteinExistence type="predicted"/>
<dbReference type="EnsemblMetazoa" id="Aqu2.1.00115_001">
    <property type="protein sequence ID" value="Aqu2.1.00115_001"/>
    <property type="gene ID" value="Aqu2.1.00115"/>
</dbReference>
<dbReference type="InParanoid" id="A0A1X7SDI0"/>
<sequence length="168" mass="17720">MQVLALTVLLVAATISTAVTNEGGSPSLITEEKVNDTLVRSVYLQILRGRDGRDGVPGRDGVKGERGDKGEKGETGTRGDTGPKSGGVVYTHWGRKSCPTGAQLLYEGIAGGSDHAKSGGGANYVCLPKVPQYMSTNVPAYYSYMYGSEYELGNGIWPGKHNHNVPCA</sequence>
<feature type="signal peptide" evidence="2">
    <location>
        <begin position="1"/>
        <end position="18"/>
    </location>
</feature>
<name>A0A1X7SDI0_AMPQE</name>
<dbReference type="GO" id="GO:0005615">
    <property type="term" value="C:extracellular space"/>
    <property type="evidence" value="ECO:0007669"/>
    <property type="project" value="TreeGrafter"/>
</dbReference>